<evidence type="ECO:0000313" key="2">
    <source>
        <dbReference type="EMBL" id="MWB98010.1"/>
    </source>
</evidence>
<keyword evidence="1" id="KW-1133">Transmembrane helix</keyword>
<gene>
    <name evidence="2" type="ORF">GB864_05530</name>
</gene>
<reference evidence="2 3" key="1">
    <citation type="submission" date="2019-12" db="EMBL/GenBank/DDBJ databases">
        <authorList>
            <person name="Kim Y.S."/>
        </authorList>
    </citation>
    <scope>NUCLEOTIDE SEQUENCE [LARGE SCALE GENOMIC DNA]</scope>
    <source>
        <strain evidence="2 3">MMS17-SY077</strain>
    </source>
</reference>
<organism evidence="2 3">
    <name type="scientific">Agromyces seonyuensis</name>
    <dbReference type="NCBI Taxonomy" id="2662446"/>
    <lineage>
        <taxon>Bacteria</taxon>
        <taxon>Bacillati</taxon>
        <taxon>Actinomycetota</taxon>
        <taxon>Actinomycetes</taxon>
        <taxon>Micrococcales</taxon>
        <taxon>Microbacteriaceae</taxon>
        <taxon>Agromyces</taxon>
    </lineage>
</organism>
<dbReference type="EMBL" id="WSTA01000017">
    <property type="protein sequence ID" value="MWB98010.1"/>
    <property type="molecule type" value="Genomic_DNA"/>
</dbReference>
<dbReference type="RefSeq" id="WP_160423351.1">
    <property type="nucleotide sequence ID" value="NZ_WSTA01000017.1"/>
</dbReference>
<name>A0A6I4NUP0_9MICO</name>
<evidence type="ECO:0000256" key="1">
    <source>
        <dbReference type="SAM" id="Phobius"/>
    </source>
</evidence>
<keyword evidence="1" id="KW-0472">Membrane</keyword>
<feature type="transmembrane region" description="Helical" evidence="1">
    <location>
        <begin position="38"/>
        <end position="58"/>
    </location>
</feature>
<proteinExistence type="predicted"/>
<keyword evidence="1" id="KW-0812">Transmembrane</keyword>
<protein>
    <submittedName>
        <fullName evidence="2">Uncharacterized protein</fullName>
    </submittedName>
</protein>
<evidence type="ECO:0000313" key="3">
    <source>
        <dbReference type="Proteomes" id="UP000438182"/>
    </source>
</evidence>
<dbReference type="Proteomes" id="UP000438182">
    <property type="component" value="Unassembled WGS sequence"/>
</dbReference>
<keyword evidence="3" id="KW-1185">Reference proteome</keyword>
<dbReference type="AlphaFoldDB" id="A0A6I4NUP0"/>
<accession>A0A6I4NUP0</accession>
<sequence>MSAPRRVPLLRWEPLPFLVLLVLALGTGVVRPDGPAPLFWAYNALLVAVVIWVLVVVLRPDPARNPDRWGSFESLEHAELVDAPAAVDRELQTLVPVDVQRRQSKIDLARIAAGPSQHAVLVPRSRRWLSPRYRVGVVLEGGGKPRQGGYLQPAADERRREQLDALAQQGRYVRVPVRITGDQQPYGLDLDLSGLDDLDALDPA</sequence>
<comment type="caution">
    <text evidence="2">The sequence shown here is derived from an EMBL/GenBank/DDBJ whole genome shotgun (WGS) entry which is preliminary data.</text>
</comment>